<evidence type="ECO:0008006" key="4">
    <source>
        <dbReference type="Google" id="ProtNLM"/>
    </source>
</evidence>
<dbReference type="RefSeq" id="WP_010048128.1">
    <property type="nucleotide sequence ID" value="NZ_CP025958.1"/>
</dbReference>
<feature type="signal peptide" evidence="1">
    <location>
        <begin position="1"/>
        <end position="19"/>
    </location>
</feature>
<evidence type="ECO:0000256" key="1">
    <source>
        <dbReference type="SAM" id="SignalP"/>
    </source>
</evidence>
<dbReference type="OrthoDB" id="280080at2"/>
<dbReference type="Proteomes" id="UP000245802">
    <property type="component" value="Chromosome"/>
</dbReference>
<dbReference type="AlphaFoldDB" id="A0A2Z3H0J7"/>
<keyword evidence="3" id="KW-1185">Reference proteome</keyword>
<protein>
    <recommendedName>
        <fullName evidence="4">HEAT repeat domain-containing protein</fullName>
    </recommendedName>
</protein>
<dbReference type="EMBL" id="CP025958">
    <property type="protein sequence ID" value="AWM37277.1"/>
    <property type="molecule type" value="Genomic_DNA"/>
</dbReference>
<proteinExistence type="predicted"/>
<feature type="chain" id="PRO_5016240558" description="HEAT repeat domain-containing protein" evidence="1">
    <location>
        <begin position="20"/>
        <end position="420"/>
    </location>
</feature>
<accession>A0A2Z3H0J7</accession>
<evidence type="ECO:0000313" key="3">
    <source>
        <dbReference type="Proteomes" id="UP000245802"/>
    </source>
</evidence>
<keyword evidence="1" id="KW-0732">Signal</keyword>
<reference evidence="2 3" key="1">
    <citation type="submission" date="2018-01" db="EMBL/GenBank/DDBJ databases">
        <title>G. obscuriglobus.</title>
        <authorList>
            <person name="Franke J."/>
            <person name="Blomberg W."/>
            <person name="Selmecki A."/>
        </authorList>
    </citation>
    <scope>NUCLEOTIDE SEQUENCE [LARGE SCALE GENOMIC DNA]</scope>
    <source>
        <strain evidence="2 3">DSM 5831</strain>
    </source>
</reference>
<organism evidence="2 3">
    <name type="scientific">Gemmata obscuriglobus</name>
    <dbReference type="NCBI Taxonomy" id="114"/>
    <lineage>
        <taxon>Bacteria</taxon>
        <taxon>Pseudomonadati</taxon>
        <taxon>Planctomycetota</taxon>
        <taxon>Planctomycetia</taxon>
        <taxon>Gemmatales</taxon>
        <taxon>Gemmataceae</taxon>
        <taxon>Gemmata</taxon>
    </lineage>
</organism>
<gene>
    <name evidence="2" type="ORF">C1280_09730</name>
</gene>
<sequence length="420" mass="45660">MRFAFALAPLLACAATLAAAPPSPNPSQSPNPKDLVVPDTDLSKARDLVRKLGSELFTEREEAEHDLNAMGRLARNALHEGAHSDPDPEIRARCRQLLPRATAIEMKARLDTFLADADGRYEHDLPGWTRLRSTVRGEWAAFGWTFSTRPQADKAAREMFVEFLKTPGGRRLLTAIGTGENLGPLVAGMKNELYYARFPRGGGASRIPSQMEVAAVLFADSLTRPSANVRNTLFTSVLTASGIAQAAQGTDDKAAALRAVLEAWIDTRTDAYEMYAAMTLANSSHNQPAALRLAVRLLSAPGAPGSYRGQAMLTLGRYQSKEHLPTLERLIGDDGIVTTMTTSVNGVVTRYTITVGDLALVAAVQLTGQKVEAYHIQDRLKGSAAASTSYTRFHIPEESRKEAATKYGWWRLKQALKAAK</sequence>
<name>A0A2Z3H0J7_9BACT</name>
<dbReference type="KEGG" id="gog:C1280_09730"/>
<evidence type="ECO:0000313" key="2">
    <source>
        <dbReference type="EMBL" id="AWM37277.1"/>
    </source>
</evidence>